<dbReference type="OrthoDB" id="6260732at2759"/>
<dbReference type="HOGENOM" id="CLU_007157_0_0_1"/>
<dbReference type="Gene3D" id="1.25.10.10">
    <property type="entry name" value="Leucine-rich Repeat Variant"/>
    <property type="match status" value="1"/>
</dbReference>
<dbReference type="InterPro" id="IPR011989">
    <property type="entry name" value="ARM-like"/>
</dbReference>
<gene>
    <name evidence="6" type="primary">Mo02979</name>
    <name evidence="6" type="ORF">E5Q_02979</name>
</gene>
<protein>
    <recommendedName>
        <fullName evidence="5">TATA-binding protein interacting (TIP20) domain-containing protein</fullName>
    </recommendedName>
</protein>
<organism evidence="6 7">
    <name type="scientific">Mixia osmundae (strain CBS 9802 / IAM 14324 / JCM 22182 / KY 12970)</name>
    <dbReference type="NCBI Taxonomy" id="764103"/>
    <lineage>
        <taxon>Eukaryota</taxon>
        <taxon>Fungi</taxon>
        <taxon>Dikarya</taxon>
        <taxon>Basidiomycota</taxon>
        <taxon>Pucciniomycotina</taxon>
        <taxon>Mixiomycetes</taxon>
        <taxon>Mixiales</taxon>
        <taxon>Mixiaceae</taxon>
        <taxon>Mixia</taxon>
    </lineage>
</organism>
<evidence type="ECO:0000313" key="6">
    <source>
        <dbReference type="EMBL" id="GAA96313.1"/>
    </source>
</evidence>
<dbReference type="Pfam" id="PF25782">
    <property type="entry name" value="TPR_CAND1"/>
    <property type="match status" value="1"/>
</dbReference>
<dbReference type="InterPro" id="IPR016024">
    <property type="entry name" value="ARM-type_fold"/>
</dbReference>
<dbReference type="InterPro" id="IPR039852">
    <property type="entry name" value="CAND1/CAND2"/>
</dbReference>
<dbReference type="SUPFAM" id="SSF48371">
    <property type="entry name" value="ARM repeat"/>
    <property type="match status" value="1"/>
</dbReference>
<keyword evidence="3" id="KW-0833">Ubl conjugation pathway</keyword>
<proteinExistence type="inferred from homology"/>
<dbReference type="InParanoid" id="G7E0F3"/>
<evidence type="ECO:0000259" key="5">
    <source>
        <dbReference type="Pfam" id="PF08623"/>
    </source>
</evidence>
<dbReference type="EMBL" id="BABT02000078">
    <property type="protein sequence ID" value="GAA96313.1"/>
    <property type="molecule type" value="Genomic_DNA"/>
</dbReference>
<dbReference type="InterPro" id="IPR013932">
    <property type="entry name" value="TATA-bd_TIP120"/>
</dbReference>
<feature type="region of interest" description="Disordered" evidence="4">
    <location>
        <begin position="453"/>
        <end position="473"/>
    </location>
</feature>
<reference evidence="6 7" key="2">
    <citation type="journal article" date="2012" name="Open Biol.">
        <title>Characteristics of nucleosomes and linker DNA regions on the genome of the basidiomycete Mixia osmundae revealed by mono- and dinucleosome mapping.</title>
        <authorList>
            <person name="Nishida H."/>
            <person name="Kondo S."/>
            <person name="Matsumoto T."/>
            <person name="Suzuki Y."/>
            <person name="Yoshikawa H."/>
            <person name="Taylor T.D."/>
            <person name="Sugiyama J."/>
        </authorList>
    </citation>
    <scope>NUCLEOTIDE SEQUENCE [LARGE SCALE GENOMIC DNA]</scope>
    <source>
        <strain evidence="7">CBS 9802 / IAM 14324 / JCM 22182 / KY 12970</strain>
    </source>
</reference>
<dbReference type="Proteomes" id="UP000009131">
    <property type="component" value="Unassembled WGS sequence"/>
</dbReference>
<dbReference type="OMA" id="AYIPHFQ"/>
<dbReference type="Pfam" id="PF08623">
    <property type="entry name" value="TIP120"/>
    <property type="match status" value="1"/>
</dbReference>
<accession>G7E0F3</accession>
<keyword evidence="7" id="KW-1185">Reference proteome</keyword>
<dbReference type="RefSeq" id="XP_014566909.1">
    <property type="nucleotide sequence ID" value="XM_014711423.1"/>
</dbReference>
<reference evidence="6 7" key="1">
    <citation type="journal article" date="2011" name="J. Gen. Appl. Microbiol.">
        <title>Draft genome sequencing of the enigmatic basidiomycete Mixia osmundae.</title>
        <authorList>
            <person name="Nishida H."/>
            <person name="Nagatsuka Y."/>
            <person name="Sugiyama J."/>
        </authorList>
    </citation>
    <scope>NUCLEOTIDE SEQUENCE [LARGE SCALE GENOMIC DNA]</scope>
    <source>
        <strain evidence="7">CBS 9802 / IAM 14324 / JCM 22182 / KY 12970</strain>
    </source>
</reference>
<dbReference type="PANTHER" id="PTHR12696">
    <property type="entry name" value="TIP120"/>
    <property type="match status" value="1"/>
</dbReference>
<comment type="similarity">
    <text evidence="1">Belongs to the CAND family.</text>
</comment>
<feature type="compositionally biased region" description="Low complexity" evidence="4">
    <location>
        <begin position="453"/>
        <end position="464"/>
    </location>
</feature>
<sequence>MDSYNVTQLLGKLKSSDQDLRFMALNDLQTEINRLTPSNATAFASSGSSAGSYYGARSGSLDYHTEKKVVDAVVGMLSDGITEVKNNAVTTIGCLIPKLTEQSLLSIVDSLIALTNSKEGSDRDIANLGLRTVIRELPSTGKLASSACHKLIPKLCAQLSSGLPPAPTNGKPATASSSSGATQAQDTLLGCTELLSEILISFEAIVRATPALQTQILQVLAPLLDHARPAVRKRTVDALGFLIASSSDSVAATLVEKTVMPALDSGDVEVTKTGMGLVISLANKAPREVTQARMNYYAARVQKAAISADDDELKEQALNTLQTLLVKCPAEFTEHLSTSIEIATKLCSYDPNYAGDDDGDADMAADDEDDAMDDEYEDEYSDDDDVTWKVRKAAIKLLAASVDTYSEQLPLLAKLISPTLAQRATEREETVRLDVWKAYTHLLDLVRTSSDRIASASSPPSSESQARLKRKRTQEAMNLDGGPYSLIESQSSQMMKALLSHLESKSLLVRQHAFELLKALVLVLEGSLESYAPQLATAVCRALATSAGGVNAMASALKIETLQFLTAFVTYHPVRVYERSLEELIARLVDVHSDSFSPVAAQAFATSSAFIKTGRPLTPVGQKAAPLDSTVRAAIAKIYASVLARLSGSLDQEVRDPAIVCLGNVFLHAGDSLGADSKKGLALLAELIQREVTRSVTLKTITSIAQARTNVGTDFDEWTESSLLPISTFLRQSNRTLKVDAMTCLPTLILRGGPDLSDNIILSLLRAVLPFASTEDLPLMPLALTTLRAILEVKPELMTNKSNLSELLAPLQVLGISPDVHGVALDRLCDLFGTLVREGVQPLPLVTRQAELAGTTAANSDAKTSSASIRMAFSVTARVIGAIIAQDPTKADDASAPFLTQLSGSKSAGPVQSFSLLVLGEIGRLESFPKREKAVELATKLNDATSEEVRASAAFAIGNLAVGDAQKYLPVIVQSISDAKKRTQALLALKAFISHSPVASLSSEADKLWTPLLEVCAIPGPRLPPPAATDPTKEKEREELANEMYAQDHPIRAAWTETEATRNNAAECLGKLALSDPRRFFPMVEQKLTDQLAGVRAAVVSAVRFTLIDESSACDPYLTPVLRSMAQSLSDNDLEVRKYILVTLASLAHHKPAILRQIISEIQAQIYERSKIDTGLIRHVEMGPFKMKVDEGLECRKAAFDCMYSSLDACLSRLDLQALMSRLIEGMSDEIEIRALTFLMLTRLANEVPSIVVRRLDETAPAWTLILQEKAKESAVKQELDRLDASQKSALRALASLSRISSAATTPKFQQVVDQTSAEAKYKDTWKELLVAQSKTNGFRKGSNRMDLD</sequence>
<evidence type="ECO:0000256" key="1">
    <source>
        <dbReference type="ARBA" id="ARBA00007657"/>
    </source>
</evidence>
<evidence type="ECO:0000256" key="3">
    <source>
        <dbReference type="ARBA" id="ARBA00022786"/>
    </source>
</evidence>
<dbReference type="FunCoup" id="G7E0F3">
    <property type="interactions" value="566"/>
</dbReference>
<dbReference type="eggNOG" id="KOG1824">
    <property type="taxonomic scope" value="Eukaryota"/>
</dbReference>
<keyword evidence="2" id="KW-0677">Repeat</keyword>
<dbReference type="STRING" id="764103.G7E0F3"/>
<evidence type="ECO:0000256" key="4">
    <source>
        <dbReference type="SAM" id="MobiDB-lite"/>
    </source>
</evidence>
<evidence type="ECO:0000313" key="7">
    <source>
        <dbReference type="Proteomes" id="UP000009131"/>
    </source>
</evidence>
<comment type="caution">
    <text evidence="6">The sequence shown here is derived from an EMBL/GenBank/DDBJ whole genome shotgun (WGS) entry which is preliminary data.</text>
</comment>
<evidence type="ECO:0000256" key="2">
    <source>
        <dbReference type="ARBA" id="ARBA00022737"/>
    </source>
</evidence>
<name>G7E0F3_MIXOS</name>
<feature type="domain" description="TATA-binding protein interacting (TIP20)" evidence="5">
    <location>
        <begin position="1155"/>
        <end position="1315"/>
    </location>
</feature>
<dbReference type="GO" id="GO:0010265">
    <property type="term" value="P:SCF complex assembly"/>
    <property type="evidence" value="ECO:0007669"/>
    <property type="project" value="InterPro"/>
</dbReference>